<dbReference type="RefSeq" id="WP_208568849.1">
    <property type="nucleotide sequence ID" value="NZ_JAGFWR010000013.1"/>
</dbReference>
<dbReference type="Gene3D" id="3.30.300.30">
    <property type="match status" value="1"/>
</dbReference>
<dbReference type="InterPro" id="IPR000873">
    <property type="entry name" value="AMP-dep_synth/lig_dom"/>
</dbReference>
<dbReference type="PROSITE" id="PS50075">
    <property type="entry name" value="CARRIER"/>
    <property type="match status" value="1"/>
</dbReference>
<comment type="caution">
    <text evidence="2">The sequence shown here is derived from an EMBL/GenBank/DDBJ whole genome shotgun (WGS) entry which is preliminary data.</text>
</comment>
<dbReference type="SUPFAM" id="SSF56801">
    <property type="entry name" value="Acetyl-CoA synthetase-like"/>
    <property type="match status" value="1"/>
</dbReference>
<dbReference type="EMBL" id="JAGFWR010000013">
    <property type="protein sequence ID" value="MBO4163271.1"/>
    <property type="molecule type" value="Genomic_DNA"/>
</dbReference>
<protein>
    <submittedName>
        <fullName evidence="2">AMP-binding protein</fullName>
    </submittedName>
</protein>
<dbReference type="InterPro" id="IPR042099">
    <property type="entry name" value="ANL_N_sf"/>
</dbReference>
<dbReference type="InterPro" id="IPR050237">
    <property type="entry name" value="ATP-dep_AMP-bd_enzyme"/>
</dbReference>
<evidence type="ECO:0000259" key="1">
    <source>
        <dbReference type="PROSITE" id="PS50075"/>
    </source>
</evidence>
<dbReference type="Pfam" id="PF13193">
    <property type="entry name" value="AMP-binding_C"/>
    <property type="match status" value="1"/>
</dbReference>
<evidence type="ECO:0000313" key="3">
    <source>
        <dbReference type="Proteomes" id="UP000671399"/>
    </source>
</evidence>
<keyword evidence="3" id="KW-1185">Reference proteome</keyword>
<dbReference type="Gene3D" id="1.10.1200.10">
    <property type="entry name" value="ACP-like"/>
    <property type="match status" value="1"/>
</dbReference>
<proteinExistence type="predicted"/>
<evidence type="ECO:0000313" key="2">
    <source>
        <dbReference type="EMBL" id="MBO4163271.1"/>
    </source>
</evidence>
<dbReference type="SUPFAM" id="SSF47336">
    <property type="entry name" value="ACP-like"/>
    <property type="match status" value="1"/>
</dbReference>
<dbReference type="PANTHER" id="PTHR43767">
    <property type="entry name" value="LONG-CHAIN-FATTY-ACID--COA LIGASE"/>
    <property type="match status" value="1"/>
</dbReference>
<gene>
    <name evidence="2" type="ORF">JQN83_21000</name>
</gene>
<dbReference type="InterPro" id="IPR025110">
    <property type="entry name" value="AMP-bd_C"/>
</dbReference>
<name>A0ABS3VCD7_9ACTN</name>
<dbReference type="InterPro" id="IPR009081">
    <property type="entry name" value="PP-bd_ACP"/>
</dbReference>
<dbReference type="PANTHER" id="PTHR43767:SF1">
    <property type="entry name" value="NONRIBOSOMAL PEPTIDE SYNTHASE PES1 (EUROFUNG)-RELATED"/>
    <property type="match status" value="1"/>
</dbReference>
<organism evidence="2 3">
    <name type="scientific">Micromonospora antibiotica</name>
    <dbReference type="NCBI Taxonomy" id="2807623"/>
    <lineage>
        <taxon>Bacteria</taxon>
        <taxon>Bacillati</taxon>
        <taxon>Actinomycetota</taxon>
        <taxon>Actinomycetes</taxon>
        <taxon>Micromonosporales</taxon>
        <taxon>Micromonosporaceae</taxon>
        <taxon>Micromonospora</taxon>
    </lineage>
</organism>
<dbReference type="InterPro" id="IPR036736">
    <property type="entry name" value="ACP-like_sf"/>
</dbReference>
<dbReference type="Proteomes" id="UP000671399">
    <property type="component" value="Unassembled WGS sequence"/>
</dbReference>
<dbReference type="Pfam" id="PF00550">
    <property type="entry name" value="PP-binding"/>
    <property type="match status" value="1"/>
</dbReference>
<dbReference type="Pfam" id="PF00501">
    <property type="entry name" value="AMP-binding"/>
    <property type="match status" value="1"/>
</dbReference>
<feature type="domain" description="Carrier" evidence="1">
    <location>
        <begin position="516"/>
        <end position="590"/>
    </location>
</feature>
<accession>A0ABS3VCD7</accession>
<reference evidence="2 3" key="1">
    <citation type="submission" date="2021-03" db="EMBL/GenBank/DDBJ databases">
        <authorList>
            <person name="Lee D.-H."/>
        </authorList>
    </citation>
    <scope>NUCLEOTIDE SEQUENCE [LARGE SCALE GENOMIC DNA]</scope>
    <source>
        <strain evidence="2 3">MMS20-R2-23</strain>
    </source>
</reference>
<dbReference type="Gene3D" id="3.40.50.12780">
    <property type="entry name" value="N-terminal domain of ligase-like"/>
    <property type="match status" value="1"/>
</dbReference>
<dbReference type="InterPro" id="IPR045851">
    <property type="entry name" value="AMP-bd_C_sf"/>
</dbReference>
<sequence>MQTNGALLFREHVVATPDRIAFIAESDGTETRVTYAEFDEAVHRVAAGLSALGLAPADRVLISTRPGPGLLQAVYGTIRAGLTAVLCDPALPRPTAEAYLADVGCVAAIVEGVGSGVDDAVADSAVPHRFTVSGRWGRPFAELLRAEPVALPEQVPPRHPAVAFSTSGSTGRPKMIIKTHEHFHLLSRYRSGAYTASSPGEPGTPTRYLVATSLYHTGGMNAGVMLGLLRGWTGVLAGAFHPAHVLRQLARHRCSTVLFTPSQAAVLLREVALLRDLDLRHLRSVRVASGPSTPELLQRLRSAFGGTEILNVYALTECAPCLGQPPGEQQPLESCGRPWVGVTARVLDDAGRDSAEGELWLRSDLISEGTILDPVTTRERYLDGWLRTKDIFRVVDGWYFFVGRIDDMFVCGGENVFPLQVEQILVAHPDVLDACVVGLPDPALGAVAGAHVVLRPGATASAVDLVDHVRRHAPVHCVPHRIELVPAIATLGPGKADRRTVRSALEGGGTVTRQRADGDDVRARIVETWKSVLDLDTVDPDVPFLESGGTSQLAVEIVTRMNALGVPVDLGEFFVDGSLRQLLDSADADPVPGG</sequence>